<dbReference type="EMBL" id="CAFBNF010000398">
    <property type="protein sequence ID" value="CAB4965218.1"/>
    <property type="molecule type" value="Genomic_DNA"/>
</dbReference>
<evidence type="ECO:0000313" key="1">
    <source>
        <dbReference type="EMBL" id="CAB4965218.1"/>
    </source>
</evidence>
<dbReference type="SUPFAM" id="SSF52540">
    <property type="entry name" value="P-loop containing nucleoside triphosphate hydrolases"/>
    <property type="match status" value="1"/>
</dbReference>
<reference evidence="1" key="1">
    <citation type="submission" date="2020-05" db="EMBL/GenBank/DDBJ databases">
        <authorList>
            <person name="Chiriac C."/>
            <person name="Salcher M."/>
            <person name="Ghai R."/>
            <person name="Kavagutti S V."/>
        </authorList>
    </citation>
    <scope>NUCLEOTIDE SEQUENCE</scope>
</reference>
<dbReference type="AlphaFoldDB" id="A0A6J7L9E0"/>
<gene>
    <name evidence="1" type="ORF">UFOPK3773_02361</name>
</gene>
<dbReference type="InterPro" id="IPR027417">
    <property type="entry name" value="P-loop_NTPase"/>
</dbReference>
<name>A0A6J7L9E0_9ZZZZ</name>
<proteinExistence type="predicted"/>
<accession>A0A6J7L9E0</accession>
<sequence length="228" mass="26017">MLVSLHRRFVYVHIYKTAGSSLTAMLAPYVSPEMRSDTPRLDGLGWQGTWHRHNGQHSPLEPQLTELIQRGLVDTSFRVLSVVRNPYLWHHALWSRFYVERYPSLSLEDFLHHQLGLEERVREAFWAPLTQASFLRTEHPLEQVVGRFESLNESIPRMLAAVGIEAGDIPHVNMKVNPIPAATAFTDTAVRLVNELAAEDFDLFGYSKVYSAEELLAQSHRTSSDPRS</sequence>
<protein>
    <submittedName>
        <fullName evidence="1">Unannotated protein</fullName>
    </submittedName>
</protein>
<organism evidence="1">
    <name type="scientific">freshwater metagenome</name>
    <dbReference type="NCBI Taxonomy" id="449393"/>
    <lineage>
        <taxon>unclassified sequences</taxon>
        <taxon>metagenomes</taxon>
        <taxon>ecological metagenomes</taxon>
    </lineage>
</organism>